<reference evidence="3 4" key="1">
    <citation type="submission" date="2019-04" db="EMBL/GenBank/DDBJ databases">
        <title>genome sequence of strain W3.</title>
        <authorList>
            <person name="Gao J."/>
            <person name="Sun J."/>
        </authorList>
    </citation>
    <scope>NUCLEOTIDE SEQUENCE [LARGE SCALE GENOMIC DNA]</scope>
    <source>
        <strain evidence="3 4">W3</strain>
    </source>
</reference>
<dbReference type="Gene3D" id="2.60.40.10">
    <property type="entry name" value="Immunoglobulins"/>
    <property type="match status" value="1"/>
</dbReference>
<dbReference type="InterPro" id="IPR013783">
    <property type="entry name" value="Ig-like_fold"/>
</dbReference>
<dbReference type="CDD" id="cd05379">
    <property type="entry name" value="CAP_bacterial"/>
    <property type="match status" value="1"/>
</dbReference>
<dbReference type="AlphaFoldDB" id="A0A4V4HPK5"/>
<dbReference type="Proteomes" id="UP000307378">
    <property type="component" value="Unassembled WGS sequence"/>
</dbReference>
<feature type="domain" description="SCP" evidence="1">
    <location>
        <begin position="13"/>
        <end position="181"/>
    </location>
</feature>
<feature type="domain" description="DUF5648" evidence="2">
    <location>
        <begin position="290"/>
        <end position="428"/>
    </location>
</feature>
<dbReference type="InterPro" id="IPR008969">
    <property type="entry name" value="CarboxyPept-like_regulatory"/>
</dbReference>
<name>A0A4V4HPK5_9HYPH</name>
<evidence type="ECO:0000313" key="3">
    <source>
        <dbReference type="EMBL" id="THV30326.1"/>
    </source>
</evidence>
<evidence type="ECO:0000259" key="1">
    <source>
        <dbReference type="Pfam" id="PF00188"/>
    </source>
</evidence>
<evidence type="ECO:0000313" key="4">
    <source>
        <dbReference type="Proteomes" id="UP000307378"/>
    </source>
</evidence>
<dbReference type="Pfam" id="PF00188">
    <property type="entry name" value="CAP"/>
    <property type="match status" value="1"/>
</dbReference>
<dbReference type="Gene3D" id="3.40.33.10">
    <property type="entry name" value="CAP"/>
    <property type="match status" value="1"/>
</dbReference>
<dbReference type="EMBL" id="STGU01000027">
    <property type="protein sequence ID" value="THV30326.1"/>
    <property type="molecule type" value="Genomic_DNA"/>
</dbReference>
<sequence length="431" mass="46997">MTTPSAFSQYLLELTNRARLDPMGEYTRLVTNAPQNVQSAINFFKVDLSVLKQQFDALLPAAPLAWNDKLANAATAHSQAMINQDTQSHQLPGEAPLGQRVLAAGYDFRSLGENVYAYAQDPFHGHAGFFIDWGVSPTGIQIGAGHRVNIMNSRFTEIGIGYLVDSDVRTSVGPHVMTQNFGTRFDDKPQLTGVVINDLDGDKFYDIGEGVANIVISATGSAGTFTTTTWDAGGYNLALPSGSYQVTFKQGSKVWSTTASVGSDNVKLDAVLANLKSSASNGSQDSLYDVSRFYNTKTGAHFYTANDAERDGLIANSDLFVYEGNAFDSNATEVAGLAVYRFFNQQTGVHFYTASAQERLSVQANLPQFRDEGLSYFAYAEGGAGRQALHRFYNTDNGTHFYTASDQEQQAVLVTLPQYRYEGIGYYVDIA</sequence>
<proteinExistence type="predicted"/>
<dbReference type="SUPFAM" id="SSF49464">
    <property type="entry name" value="Carboxypeptidase regulatory domain-like"/>
    <property type="match status" value="1"/>
</dbReference>
<dbReference type="InterPro" id="IPR035940">
    <property type="entry name" value="CAP_sf"/>
</dbReference>
<comment type="caution">
    <text evidence="3">The sequence shown here is derived from an EMBL/GenBank/DDBJ whole genome shotgun (WGS) entry which is preliminary data.</text>
</comment>
<dbReference type="SUPFAM" id="SSF55797">
    <property type="entry name" value="PR-1-like"/>
    <property type="match status" value="1"/>
</dbReference>
<dbReference type="PANTHER" id="PTHR31157">
    <property type="entry name" value="SCP DOMAIN-CONTAINING PROTEIN"/>
    <property type="match status" value="1"/>
</dbReference>
<dbReference type="InterPro" id="IPR043708">
    <property type="entry name" value="DUF5648"/>
</dbReference>
<accession>A0A4V4HPK5</accession>
<gene>
    <name evidence="3" type="ORF">FAA86_23025</name>
</gene>
<dbReference type="InterPro" id="IPR014044">
    <property type="entry name" value="CAP_dom"/>
</dbReference>
<evidence type="ECO:0000259" key="2">
    <source>
        <dbReference type="Pfam" id="PF18885"/>
    </source>
</evidence>
<dbReference type="RefSeq" id="WP_136543511.1">
    <property type="nucleotide sequence ID" value="NZ_STGU01000027.1"/>
</dbReference>
<dbReference type="PANTHER" id="PTHR31157:SF1">
    <property type="entry name" value="SCP DOMAIN-CONTAINING PROTEIN"/>
    <property type="match status" value="1"/>
</dbReference>
<dbReference type="Pfam" id="PF18885">
    <property type="entry name" value="DUF5648"/>
    <property type="match status" value="1"/>
</dbReference>
<organism evidence="3 4">
    <name type="scientific">Rhizobium rosettiformans W3</name>
    <dbReference type="NCBI Taxonomy" id="538378"/>
    <lineage>
        <taxon>Bacteria</taxon>
        <taxon>Pseudomonadati</taxon>
        <taxon>Pseudomonadota</taxon>
        <taxon>Alphaproteobacteria</taxon>
        <taxon>Hyphomicrobiales</taxon>
        <taxon>Rhizobiaceae</taxon>
        <taxon>Rhizobium/Agrobacterium group</taxon>
        <taxon>Rhizobium</taxon>
    </lineage>
</organism>
<protein>
    <submittedName>
        <fullName evidence="3">Uncharacterized protein</fullName>
    </submittedName>
</protein>